<dbReference type="Pfam" id="PF01179">
    <property type="entry name" value="Cu_amine_oxid"/>
    <property type="match status" value="1"/>
</dbReference>
<dbReference type="GO" id="GO:0048038">
    <property type="term" value="F:quinone binding"/>
    <property type="evidence" value="ECO:0007669"/>
    <property type="project" value="InterPro"/>
</dbReference>
<evidence type="ECO:0000256" key="12">
    <source>
        <dbReference type="ARBA" id="ARBA00048032"/>
    </source>
</evidence>
<keyword evidence="20" id="KW-1185">Reference proteome</keyword>
<comment type="similarity">
    <text evidence="4 15">Belongs to the copper/topaquinone oxidase family.</text>
</comment>
<dbReference type="InterPro" id="IPR015802">
    <property type="entry name" value="Cu_amine_oxidase_N3"/>
</dbReference>
<dbReference type="InterPro" id="IPR016182">
    <property type="entry name" value="Cu_amine_oxidase_N-reg"/>
</dbReference>
<evidence type="ECO:0000313" key="20">
    <source>
        <dbReference type="Proteomes" id="UP000295157"/>
    </source>
</evidence>
<comment type="cofactor">
    <cofactor evidence="15">
        <name>Cu cation</name>
        <dbReference type="ChEBI" id="CHEBI:23378"/>
    </cofactor>
    <text evidence="15">Contains 1 topaquinone per subunit.</text>
</comment>
<feature type="active site" description="Proton acceptor" evidence="13">
    <location>
        <position position="356"/>
    </location>
</feature>
<evidence type="ECO:0000256" key="15">
    <source>
        <dbReference type="RuleBase" id="RU000672"/>
    </source>
</evidence>
<feature type="modified residue" description="2',4',5'-topaquinone" evidence="14">
    <location>
        <position position="440"/>
    </location>
</feature>
<dbReference type="GO" id="GO:0005507">
    <property type="term" value="F:copper ion binding"/>
    <property type="evidence" value="ECO:0007669"/>
    <property type="project" value="InterPro"/>
</dbReference>
<keyword evidence="9 15" id="KW-0186">Copper</keyword>
<evidence type="ECO:0000259" key="17">
    <source>
        <dbReference type="Pfam" id="PF02728"/>
    </source>
</evidence>
<comment type="caution">
    <text evidence="19">The sequence shown here is derived from an EMBL/GenBank/DDBJ whole genome shotgun (WGS) entry which is preliminary data.</text>
</comment>
<evidence type="ECO:0000256" key="14">
    <source>
        <dbReference type="PIRSR" id="PIRSR600269-51"/>
    </source>
</evidence>
<evidence type="ECO:0000256" key="2">
    <source>
        <dbReference type="ARBA" id="ARBA00001936"/>
    </source>
</evidence>
<evidence type="ECO:0000256" key="4">
    <source>
        <dbReference type="ARBA" id="ARBA00007983"/>
    </source>
</evidence>
<dbReference type="InterPro" id="IPR049947">
    <property type="entry name" value="Cu_Am_Ox_Cu-bd"/>
</dbReference>
<evidence type="ECO:0000256" key="6">
    <source>
        <dbReference type="ARBA" id="ARBA00022723"/>
    </source>
</evidence>
<dbReference type="InterPro" id="IPR054157">
    <property type="entry name" value="AGAO-like_N2"/>
</dbReference>
<keyword evidence="10" id="KW-1015">Disulfide bond</keyword>
<comment type="subunit">
    <text evidence="5">Homodimer.</text>
</comment>
<dbReference type="InterPro" id="IPR036460">
    <property type="entry name" value="Cu_amine_oxidase_C_sf"/>
</dbReference>
<protein>
    <recommendedName>
        <fullName evidence="15">Amine oxidase</fullName>
        <ecNumber evidence="15">1.4.3.-</ecNumber>
    </recommendedName>
</protein>
<reference evidence="19 20" key="1">
    <citation type="submission" date="2019-02" db="EMBL/GenBank/DDBJ databases">
        <title>Draft genome sequences of novel Actinobacteria.</title>
        <authorList>
            <person name="Sahin N."/>
            <person name="Ay H."/>
            <person name="Saygin H."/>
        </authorList>
    </citation>
    <scope>NUCLEOTIDE SEQUENCE [LARGE SCALE GENOMIC DNA]</scope>
    <source>
        <strain evidence="19 20">KC201</strain>
    </source>
</reference>
<comment type="cofactor">
    <cofactor evidence="2">
        <name>Mn(2+)</name>
        <dbReference type="ChEBI" id="CHEBI:29035"/>
    </cofactor>
</comment>
<dbReference type="Pfam" id="PF21994">
    <property type="entry name" value="AGAO-like_N2"/>
    <property type="match status" value="1"/>
</dbReference>
<name>A0A4R4N9Z1_9ACTN</name>
<proteinExistence type="inferred from homology"/>
<keyword evidence="11" id="KW-0464">Manganese</keyword>
<evidence type="ECO:0000256" key="9">
    <source>
        <dbReference type="ARBA" id="ARBA00023008"/>
    </source>
</evidence>
<comment type="PTM">
    <text evidence="14 15">Topaquinone (TPQ) is generated by copper-dependent autoxidation of a specific tyrosyl residue.</text>
</comment>
<feature type="domain" description="Copper amine oxidase N3-terminal" evidence="17">
    <location>
        <begin position="161"/>
        <end position="256"/>
    </location>
</feature>
<gene>
    <name evidence="19" type="ORF">E1267_25045</name>
</gene>
<dbReference type="FunFam" id="2.70.98.20:FF:000001">
    <property type="entry name" value="Amine oxidase"/>
    <property type="match status" value="1"/>
</dbReference>
<comment type="cofactor">
    <cofactor evidence="1">
        <name>Cu cation</name>
        <dbReference type="ChEBI" id="CHEBI:23378"/>
    </cofactor>
</comment>
<keyword evidence="6 15" id="KW-0479">Metal-binding</keyword>
<evidence type="ECO:0000256" key="5">
    <source>
        <dbReference type="ARBA" id="ARBA00011738"/>
    </source>
</evidence>
<evidence type="ECO:0000256" key="7">
    <source>
        <dbReference type="ARBA" id="ARBA00022772"/>
    </source>
</evidence>
<keyword evidence="8 15" id="KW-0560">Oxidoreductase</keyword>
<dbReference type="PANTHER" id="PTHR10638:SF86">
    <property type="entry name" value="COPPER AMINE OXIDASE 1-RELATED"/>
    <property type="match status" value="1"/>
</dbReference>
<dbReference type="OrthoDB" id="9772590at2"/>
<dbReference type="SUPFAM" id="SSF49998">
    <property type="entry name" value="Amine oxidase catalytic domain"/>
    <property type="match status" value="1"/>
</dbReference>
<dbReference type="PANTHER" id="PTHR10638">
    <property type="entry name" value="COPPER AMINE OXIDASE"/>
    <property type="match status" value="1"/>
</dbReference>
<dbReference type="Gene3D" id="2.70.98.20">
    <property type="entry name" value="Copper amine oxidase, catalytic domain"/>
    <property type="match status" value="1"/>
</dbReference>
<dbReference type="EMBL" id="SMJZ01000103">
    <property type="protein sequence ID" value="TDC03817.1"/>
    <property type="molecule type" value="Genomic_DNA"/>
</dbReference>
<dbReference type="Proteomes" id="UP000295157">
    <property type="component" value="Unassembled WGS sequence"/>
</dbReference>
<keyword evidence="7 13" id="KW-0801">TPQ</keyword>
<dbReference type="NCBIfam" id="NF008559">
    <property type="entry name" value="PRK11504.1"/>
    <property type="match status" value="1"/>
</dbReference>
<comment type="cofactor">
    <cofactor evidence="3">
        <name>Zn(2+)</name>
        <dbReference type="ChEBI" id="CHEBI:29105"/>
    </cofactor>
</comment>
<dbReference type="PROSITE" id="PS01165">
    <property type="entry name" value="COPPER_AMINE_OXID_2"/>
    <property type="match status" value="1"/>
</dbReference>
<evidence type="ECO:0000259" key="18">
    <source>
        <dbReference type="Pfam" id="PF21994"/>
    </source>
</evidence>
<evidence type="ECO:0000256" key="10">
    <source>
        <dbReference type="ARBA" id="ARBA00023157"/>
    </source>
</evidence>
<comment type="catalytic activity">
    <reaction evidence="12">
        <text>a primary methyl amine + O2 + H2O = an aldehyde + H2O2 + NH4(+)</text>
        <dbReference type="Rhea" id="RHEA:16153"/>
        <dbReference type="ChEBI" id="CHEBI:15377"/>
        <dbReference type="ChEBI" id="CHEBI:15379"/>
        <dbReference type="ChEBI" id="CHEBI:16240"/>
        <dbReference type="ChEBI" id="CHEBI:17478"/>
        <dbReference type="ChEBI" id="CHEBI:28938"/>
        <dbReference type="ChEBI" id="CHEBI:228804"/>
        <dbReference type="EC" id="1.4.3.21"/>
    </reaction>
</comment>
<evidence type="ECO:0000256" key="3">
    <source>
        <dbReference type="ARBA" id="ARBA00001947"/>
    </source>
</evidence>
<dbReference type="PROSITE" id="PS01164">
    <property type="entry name" value="COPPER_AMINE_OXID_1"/>
    <property type="match status" value="1"/>
</dbReference>
<feature type="domain" description="AGAO-like N2" evidence="18">
    <location>
        <begin position="70"/>
        <end position="140"/>
    </location>
</feature>
<dbReference type="InterPro" id="IPR049948">
    <property type="entry name" value="Cu_Am_ox_TPQ-bd"/>
</dbReference>
<dbReference type="Gene3D" id="3.10.450.40">
    <property type="match status" value="2"/>
</dbReference>
<dbReference type="GO" id="GO:0008131">
    <property type="term" value="F:primary methylamine oxidase activity"/>
    <property type="evidence" value="ECO:0007669"/>
    <property type="project" value="UniProtKB-EC"/>
</dbReference>
<dbReference type="InterPro" id="IPR000269">
    <property type="entry name" value="Cu_amine_oxidase"/>
</dbReference>
<dbReference type="GO" id="GO:0009308">
    <property type="term" value="P:amine metabolic process"/>
    <property type="evidence" value="ECO:0007669"/>
    <property type="project" value="UniProtKB-UniRule"/>
</dbReference>
<dbReference type="InterPro" id="IPR015798">
    <property type="entry name" value="Cu_amine_oxidase_C"/>
</dbReference>
<evidence type="ECO:0000256" key="1">
    <source>
        <dbReference type="ARBA" id="ARBA00001935"/>
    </source>
</evidence>
<evidence type="ECO:0000256" key="11">
    <source>
        <dbReference type="ARBA" id="ARBA00023211"/>
    </source>
</evidence>
<accession>A0A4R4N9Z1</accession>
<evidence type="ECO:0000256" key="8">
    <source>
        <dbReference type="ARBA" id="ARBA00023002"/>
    </source>
</evidence>
<organism evidence="19 20">
    <name type="scientific">Nonomuraea longispora</name>
    <dbReference type="NCBI Taxonomy" id="1848320"/>
    <lineage>
        <taxon>Bacteria</taxon>
        <taxon>Bacillati</taxon>
        <taxon>Actinomycetota</taxon>
        <taxon>Actinomycetes</taxon>
        <taxon>Streptosporangiales</taxon>
        <taxon>Streptosporangiaceae</taxon>
        <taxon>Nonomuraea</taxon>
    </lineage>
</organism>
<feature type="domain" description="Copper amine oxidase catalytic" evidence="16">
    <location>
        <begin position="279"/>
        <end position="681"/>
    </location>
</feature>
<dbReference type="SUPFAM" id="SSF54416">
    <property type="entry name" value="Amine oxidase N-terminal region"/>
    <property type="match status" value="2"/>
</dbReference>
<dbReference type="AlphaFoldDB" id="A0A4R4N9Z1"/>
<evidence type="ECO:0000259" key="16">
    <source>
        <dbReference type="Pfam" id="PF01179"/>
    </source>
</evidence>
<evidence type="ECO:0000313" key="19">
    <source>
        <dbReference type="EMBL" id="TDC03817.1"/>
    </source>
</evidence>
<dbReference type="Pfam" id="PF02728">
    <property type="entry name" value="Cu_amine_oxidN3"/>
    <property type="match status" value="1"/>
</dbReference>
<sequence length="693" mass="76143">MVTGSSVCTPRIVARPVNDVFLLGSGSCPAPAFRIRLARNLCRNVPASERGGALHLTTGKRPHPLDPLAAQEIDEVRRILIEQGLLTESVRVAYLGLEEPPKDEVLAGGESTTSGRRARVLLIDLATEASSDVIVSIGDGAAGARVESRTPTDPAESGQVPMLDEEHALVRRVLREDAGWAEALARRGITDPAGVYLAALSAGHYGLPAERGRRVARVLAHVMPTPQSLPWAHPVDGLVAYVDLVKGEILEIVDTGPQPVPAEPGDYTQGPHRTTQKPIRITQPEGPSFTVDGPLVTWEKWSLRLGYDMREGLTLHQIGFEDGDRVRPVVYRASVAEMLVPYGDPSPVRFWQNYFDTGEYQLGKLANSLELGCDCLGEITYFDAVVTDGACVPKVITNAICMHEEDYGVLWKHTDPANGSRETRRQRRLVISFFVTVGNYDYGFYWYLYLDGTIELEVKATGIVFTAVYDDRAAPYASEVAPGLAAPYHQHLFSARLDMTVDGVANAVEEVEVVRHPMGPANPYGNAIGRAATRLRTEREARRDADLAAERTWHVVNPSVRNRLGRPVGYALHPEGKPTLLAAEGSSIRRRAEFATRHLWVTRYHPAERYPAGDLVNQHPGGAGLPAYTRADRDIDGQDIVLWHTFGLTHFPRVEDWPIMPVDTCGFVLKPVGFFDRNPTLDVPPSAAERSCH</sequence>
<dbReference type="EC" id="1.4.3.-" evidence="15"/>
<evidence type="ECO:0000256" key="13">
    <source>
        <dbReference type="PIRSR" id="PIRSR600269-50"/>
    </source>
</evidence>
<feature type="active site" description="Schiff-base intermediate with substrate; via topaquinone" evidence="13">
    <location>
        <position position="440"/>
    </location>
</feature>